<reference evidence="2" key="1">
    <citation type="submission" date="2021-01" db="EMBL/GenBank/DDBJ databases">
        <authorList>
            <person name="Corre E."/>
            <person name="Pelletier E."/>
            <person name="Niang G."/>
            <person name="Scheremetjew M."/>
            <person name="Finn R."/>
            <person name="Kale V."/>
            <person name="Holt S."/>
            <person name="Cochrane G."/>
            <person name="Meng A."/>
            <person name="Brown T."/>
            <person name="Cohen L."/>
        </authorList>
    </citation>
    <scope>NUCLEOTIDE SEQUENCE</scope>
    <source>
        <strain evidence="2">PLY429</strain>
    </source>
</reference>
<gene>
    <name evidence="2" type="ORF">TCHU04912_LOCUS3695</name>
</gene>
<feature type="region of interest" description="Disordered" evidence="1">
    <location>
        <begin position="217"/>
        <end position="273"/>
    </location>
</feature>
<evidence type="ECO:0000313" key="2">
    <source>
        <dbReference type="EMBL" id="CAD9201462.1"/>
    </source>
</evidence>
<dbReference type="EMBL" id="HBGG01007431">
    <property type="protein sequence ID" value="CAD9201462.1"/>
    <property type="molecule type" value="Transcribed_RNA"/>
</dbReference>
<evidence type="ECO:0000256" key="1">
    <source>
        <dbReference type="SAM" id="MobiDB-lite"/>
    </source>
</evidence>
<proteinExistence type="predicted"/>
<feature type="region of interest" description="Disordered" evidence="1">
    <location>
        <begin position="1"/>
        <end position="64"/>
    </location>
</feature>
<protein>
    <submittedName>
        <fullName evidence="2">Uncharacterized protein</fullName>
    </submittedName>
</protein>
<name>A0A7S1WZL7_9CHLO</name>
<organism evidence="2">
    <name type="scientific">Tetraselmis chuii</name>
    <dbReference type="NCBI Taxonomy" id="63592"/>
    <lineage>
        <taxon>Eukaryota</taxon>
        <taxon>Viridiplantae</taxon>
        <taxon>Chlorophyta</taxon>
        <taxon>core chlorophytes</taxon>
        <taxon>Chlorodendrophyceae</taxon>
        <taxon>Chlorodendrales</taxon>
        <taxon>Chlorodendraceae</taxon>
        <taxon>Tetraselmis</taxon>
    </lineage>
</organism>
<feature type="compositionally biased region" description="Low complexity" evidence="1">
    <location>
        <begin position="258"/>
        <end position="273"/>
    </location>
</feature>
<sequence length="273" mass="29127">MGCANSQPETQEERHSGHGGRSGGSHGHLHNEGEVKNPVFTNQPARTEGNVEMAGGDTNGGDAAYSIEDLLSGTRVPSMQPQKRSARRSTDSEYVENLDVFNYTNAVKDGPGGTKAQNIAKMTFETDGVAASFEVGQATRMDKLLRGARAATYSGPMSGGQGIASIEELADRRRSNLEKITLPMLVETDAEGNAQYDFQATHSVAQKLEWREYFSQEGAAPTGRRQSATDQPVDDGSGIQTLEMLLDSGAQEATETESAPPMAGRAGRRASAM</sequence>
<dbReference type="AlphaFoldDB" id="A0A7S1WZL7"/>
<accession>A0A7S1WZL7</accession>